<evidence type="ECO:0000259" key="1">
    <source>
        <dbReference type="Pfam" id="PF00078"/>
    </source>
</evidence>
<evidence type="ECO:0000313" key="3">
    <source>
        <dbReference type="Proteomes" id="UP001281410"/>
    </source>
</evidence>
<dbReference type="InterPro" id="IPR000477">
    <property type="entry name" value="RT_dom"/>
</dbReference>
<gene>
    <name evidence="2" type="ORF">Dsin_008583</name>
</gene>
<reference evidence="2" key="1">
    <citation type="journal article" date="2023" name="Plant J.">
        <title>Genome sequences and population genomics provide insights into the demographic history, inbreeding, and mutation load of two 'living fossil' tree species of Dipteronia.</title>
        <authorList>
            <person name="Feng Y."/>
            <person name="Comes H.P."/>
            <person name="Chen J."/>
            <person name="Zhu S."/>
            <person name="Lu R."/>
            <person name="Zhang X."/>
            <person name="Li P."/>
            <person name="Qiu J."/>
            <person name="Olsen K.M."/>
            <person name="Qiu Y."/>
        </authorList>
    </citation>
    <scope>NUCLEOTIDE SEQUENCE</scope>
    <source>
        <strain evidence="2">NBL</strain>
    </source>
</reference>
<dbReference type="EMBL" id="JANJYJ010000003">
    <property type="protein sequence ID" value="KAK3221558.1"/>
    <property type="molecule type" value="Genomic_DNA"/>
</dbReference>
<dbReference type="PANTHER" id="PTHR46890:SF48">
    <property type="entry name" value="RNA-DIRECTED DNA POLYMERASE"/>
    <property type="match status" value="1"/>
</dbReference>
<organism evidence="2 3">
    <name type="scientific">Dipteronia sinensis</name>
    <dbReference type="NCBI Taxonomy" id="43782"/>
    <lineage>
        <taxon>Eukaryota</taxon>
        <taxon>Viridiplantae</taxon>
        <taxon>Streptophyta</taxon>
        <taxon>Embryophyta</taxon>
        <taxon>Tracheophyta</taxon>
        <taxon>Spermatophyta</taxon>
        <taxon>Magnoliopsida</taxon>
        <taxon>eudicotyledons</taxon>
        <taxon>Gunneridae</taxon>
        <taxon>Pentapetalae</taxon>
        <taxon>rosids</taxon>
        <taxon>malvids</taxon>
        <taxon>Sapindales</taxon>
        <taxon>Sapindaceae</taxon>
        <taxon>Hippocastanoideae</taxon>
        <taxon>Acereae</taxon>
        <taxon>Dipteronia</taxon>
    </lineage>
</organism>
<dbReference type="Pfam" id="PF00078">
    <property type="entry name" value="RVT_1"/>
    <property type="match status" value="1"/>
</dbReference>
<dbReference type="CDD" id="cd01650">
    <property type="entry name" value="RT_nLTR_like"/>
    <property type="match status" value="1"/>
</dbReference>
<evidence type="ECO:0000313" key="2">
    <source>
        <dbReference type="EMBL" id="KAK3221558.1"/>
    </source>
</evidence>
<protein>
    <recommendedName>
        <fullName evidence="1">Reverse transcriptase domain-containing protein</fullName>
    </recommendedName>
</protein>
<dbReference type="InterPro" id="IPR043502">
    <property type="entry name" value="DNA/RNA_pol_sf"/>
</dbReference>
<feature type="domain" description="Reverse transcriptase" evidence="1">
    <location>
        <begin position="188"/>
        <end position="303"/>
    </location>
</feature>
<comment type="caution">
    <text evidence="2">The sequence shown here is derived from an EMBL/GenBank/DDBJ whole genome shotgun (WGS) entry which is preliminary data.</text>
</comment>
<proteinExistence type="predicted"/>
<dbReference type="Proteomes" id="UP001281410">
    <property type="component" value="Unassembled WGS sequence"/>
</dbReference>
<accession>A0AAE0EAT2</accession>
<dbReference type="PANTHER" id="PTHR46890">
    <property type="entry name" value="NON-LTR RETROLELEMENT REVERSE TRANSCRIPTASE-LIKE PROTEIN-RELATED"/>
    <property type="match status" value="1"/>
</dbReference>
<name>A0AAE0EAT2_9ROSI</name>
<dbReference type="InterPro" id="IPR052343">
    <property type="entry name" value="Retrotransposon-Effector_Assoc"/>
</dbReference>
<dbReference type="AlphaFoldDB" id="A0AAE0EAT2"/>
<keyword evidence="3" id="KW-1185">Reference proteome</keyword>
<dbReference type="SUPFAM" id="SSF56672">
    <property type="entry name" value="DNA/RNA polymerases"/>
    <property type="match status" value="1"/>
</dbReference>
<sequence>MNNVGIKCTMDYSIEFTNCESGFLSFGKWLLGIFVCWGRGFPVSIVPWYLTNWLSFLEHSGGGPGKGALRLVGPATVSFELGADKEHKGHIDARIYVDGGPSMEVYRVYVNPIPGQRLNTWELLRRLRMTDTHHGNRPTKALRPDGFQAVFFQKFWHIVGDDVIKVCLSVLSGDLSIRVFNQTNIVLIPKKKNPLEMKDFRPISLCFVVYKIVTKCLANRLKLVLPNIIDPCQNVFVPGRLIFDNVLVAFEMLHCINKRKKGKKGLAAIKLDMSKTYDRAEWSLLGCVMEKLGFPHKWTSLVFECISSSCLCLRIMGKCFVKSDKKMKKNGKLLGIRCCGGAPLVSHLFFAFDNLLFCKASVQSGLEIKWILGVYENGLGQQWGSSNGKRKISWVGADRICLQKTQRGLRFKDLGLFNQALLAIQAWWLVEDPNSLVFRVLQATYLKRRTFYILTRTQRAFIHGEAFCREGLYSKKALFGEWGMRNQLGLLRTLGYHNLPPLKPFQ</sequence>